<dbReference type="AlphaFoldDB" id="A0A9P0L3E4"/>
<keyword evidence="3" id="KW-1185">Reference proteome</keyword>
<organism evidence="2 3">
    <name type="scientific">Acanthoscelides obtectus</name>
    <name type="common">Bean weevil</name>
    <name type="synonym">Bruchus obtectus</name>
    <dbReference type="NCBI Taxonomy" id="200917"/>
    <lineage>
        <taxon>Eukaryota</taxon>
        <taxon>Metazoa</taxon>
        <taxon>Ecdysozoa</taxon>
        <taxon>Arthropoda</taxon>
        <taxon>Hexapoda</taxon>
        <taxon>Insecta</taxon>
        <taxon>Pterygota</taxon>
        <taxon>Neoptera</taxon>
        <taxon>Endopterygota</taxon>
        <taxon>Coleoptera</taxon>
        <taxon>Polyphaga</taxon>
        <taxon>Cucujiformia</taxon>
        <taxon>Chrysomeloidea</taxon>
        <taxon>Chrysomelidae</taxon>
        <taxon>Bruchinae</taxon>
        <taxon>Bruchini</taxon>
        <taxon>Acanthoscelides</taxon>
    </lineage>
</organism>
<accession>A0A9P0L3E4</accession>
<sequence length="100" mass="12087">MRIGPNRAAFDLVRVTENINQIHESYYDRKLEQKQKLHEENMALKREELQLRKIEVQLKEEELTIRKEEVELEKEKLRLGGLRGHEKKFRESRMLVITDS</sequence>
<dbReference type="Proteomes" id="UP001152888">
    <property type="component" value="Unassembled WGS sequence"/>
</dbReference>
<dbReference type="EMBL" id="CAKOFQ010007008">
    <property type="protein sequence ID" value="CAH1986889.1"/>
    <property type="molecule type" value="Genomic_DNA"/>
</dbReference>
<gene>
    <name evidence="2" type="ORF">ACAOBT_LOCUS17506</name>
</gene>
<evidence type="ECO:0000256" key="1">
    <source>
        <dbReference type="SAM" id="Coils"/>
    </source>
</evidence>
<evidence type="ECO:0000313" key="3">
    <source>
        <dbReference type="Proteomes" id="UP001152888"/>
    </source>
</evidence>
<proteinExistence type="predicted"/>
<keyword evidence="1" id="KW-0175">Coiled coil</keyword>
<protein>
    <submittedName>
        <fullName evidence="2">Uncharacterized protein</fullName>
    </submittedName>
</protein>
<name>A0A9P0L3E4_ACAOB</name>
<comment type="caution">
    <text evidence="2">The sequence shown here is derived from an EMBL/GenBank/DDBJ whole genome shotgun (WGS) entry which is preliminary data.</text>
</comment>
<feature type="coiled-coil region" evidence="1">
    <location>
        <begin position="27"/>
        <end position="78"/>
    </location>
</feature>
<evidence type="ECO:0000313" key="2">
    <source>
        <dbReference type="EMBL" id="CAH1986889.1"/>
    </source>
</evidence>
<reference evidence="2" key="1">
    <citation type="submission" date="2022-03" db="EMBL/GenBank/DDBJ databases">
        <authorList>
            <person name="Sayadi A."/>
        </authorList>
    </citation>
    <scope>NUCLEOTIDE SEQUENCE</scope>
</reference>